<protein>
    <recommendedName>
        <fullName evidence="3">SnoaL-like domain-containing protein</fullName>
    </recommendedName>
</protein>
<evidence type="ECO:0000313" key="1">
    <source>
        <dbReference type="EMBL" id="KAH6689626.1"/>
    </source>
</evidence>
<dbReference type="AlphaFoldDB" id="A0A9P8VGP9"/>
<dbReference type="Gene3D" id="3.10.450.50">
    <property type="match status" value="1"/>
</dbReference>
<gene>
    <name evidence="1" type="ORF">F5X68DRAFT_254047</name>
</gene>
<sequence length="146" mass="16159">MASVPTTREEARAWLAKLHGIHDSLEAQQIDSMYAQDATLQFGNAPLVKGLDAIKAHFGGSYVVTASMEHQLKEYEIVGNRIWHTVEITIRVKGDATNEDIMFRAAAFSTILTEGPDAGKMDRYEIYADHSDLAKKFAAVFADAKE</sequence>
<name>A0A9P8VGP9_9PEZI</name>
<organism evidence="1 2">
    <name type="scientific">Plectosphaerella plurivora</name>
    <dbReference type="NCBI Taxonomy" id="936078"/>
    <lineage>
        <taxon>Eukaryota</taxon>
        <taxon>Fungi</taxon>
        <taxon>Dikarya</taxon>
        <taxon>Ascomycota</taxon>
        <taxon>Pezizomycotina</taxon>
        <taxon>Sordariomycetes</taxon>
        <taxon>Hypocreomycetidae</taxon>
        <taxon>Glomerellales</taxon>
        <taxon>Plectosphaerellaceae</taxon>
        <taxon>Plectosphaerella</taxon>
    </lineage>
</organism>
<dbReference type="InterPro" id="IPR032710">
    <property type="entry name" value="NTF2-like_dom_sf"/>
</dbReference>
<dbReference type="EMBL" id="JAGSXJ010000007">
    <property type="protein sequence ID" value="KAH6689626.1"/>
    <property type="molecule type" value="Genomic_DNA"/>
</dbReference>
<dbReference type="OrthoDB" id="9983368at2759"/>
<evidence type="ECO:0008006" key="3">
    <source>
        <dbReference type="Google" id="ProtNLM"/>
    </source>
</evidence>
<evidence type="ECO:0000313" key="2">
    <source>
        <dbReference type="Proteomes" id="UP000770015"/>
    </source>
</evidence>
<proteinExistence type="predicted"/>
<dbReference type="SUPFAM" id="SSF54427">
    <property type="entry name" value="NTF2-like"/>
    <property type="match status" value="1"/>
</dbReference>
<keyword evidence="2" id="KW-1185">Reference proteome</keyword>
<dbReference type="Proteomes" id="UP000770015">
    <property type="component" value="Unassembled WGS sequence"/>
</dbReference>
<accession>A0A9P8VGP9</accession>
<comment type="caution">
    <text evidence="1">The sequence shown here is derived from an EMBL/GenBank/DDBJ whole genome shotgun (WGS) entry which is preliminary data.</text>
</comment>
<reference evidence="1" key="1">
    <citation type="journal article" date="2021" name="Nat. Commun.">
        <title>Genetic determinants of endophytism in the Arabidopsis root mycobiome.</title>
        <authorList>
            <person name="Mesny F."/>
            <person name="Miyauchi S."/>
            <person name="Thiergart T."/>
            <person name="Pickel B."/>
            <person name="Atanasova L."/>
            <person name="Karlsson M."/>
            <person name="Huettel B."/>
            <person name="Barry K.W."/>
            <person name="Haridas S."/>
            <person name="Chen C."/>
            <person name="Bauer D."/>
            <person name="Andreopoulos W."/>
            <person name="Pangilinan J."/>
            <person name="LaButti K."/>
            <person name="Riley R."/>
            <person name="Lipzen A."/>
            <person name="Clum A."/>
            <person name="Drula E."/>
            <person name="Henrissat B."/>
            <person name="Kohler A."/>
            <person name="Grigoriev I.V."/>
            <person name="Martin F.M."/>
            <person name="Hacquard S."/>
        </authorList>
    </citation>
    <scope>NUCLEOTIDE SEQUENCE</scope>
    <source>
        <strain evidence="1">MPI-SDFR-AT-0117</strain>
    </source>
</reference>